<dbReference type="InParanoid" id="G5B2W0"/>
<reference evidence="3 4" key="1">
    <citation type="journal article" date="2011" name="Nature">
        <title>Genome sequencing reveals insights into physiology and longevity of the naked mole rat.</title>
        <authorList>
            <person name="Kim E.B."/>
            <person name="Fang X."/>
            <person name="Fushan A.A."/>
            <person name="Huang Z."/>
            <person name="Lobanov A.V."/>
            <person name="Han L."/>
            <person name="Marino S.M."/>
            <person name="Sun X."/>
            <person name="Turanov A.A."/>
            <person name="Yang P."/>
            <person name="Yim S.H."/>
            <person name="Zhao X."/>
            <person name="Kasaikina M.V."/>
            <person name="Stoletzki N."/>
            <person name="Peng C."/>
            <person name="Polak P."/>
            <person name="Xiong Z."/>
            <person name="Kiezun A."/>
            <person name="Zhu Y."/>
            <person name="Chen Y."/>
            <person name="Kryukov G.V."/>
            <person name="Zhang Q."/>
            <person name="Peshkin L."/>
            <person name="Yang L."/>
            <person name="Bronson R.T."/>
            <person name="Buffenstein R."/>
            <person name="Wang B."/>
            <person name="Han C."/>
            <person name="Li Q."/>
            <person name="Chen L."/>
            <person name="Zhao W."/>
            <person name="Sunyaev S.R."/>
            <person name="Park T.J."/>
            <person name="Zhang G."/>
            <person name="Wang J."/>
            <person name="Gladyshev V.N."/>
        </authorList>
    </citation>
    <scope>NUCLEOTIDE SEQUENCE [LARGE SCALE GENOMIC DNA]</scope>
</reference>
<dbReference type="eggNOG" id="ENOG502QVVG">
    <property type="taxonomic scope" value="Eukaryota"/>
</dbReference>
<name>G5B2W0_HETGA</name>
<evidence type="ECO:0000256" key="2">
    <source>
        <dbReference type="SAM" id="Phobius"/>
    </source>
</evidence>
<keyword evidence="2" id="KW-0812">Transmembrane</keyword>
<dbReference type="Proteomes" id="UP000006813">
    <property type="component" value="Unassembled WGS sequence"/>
</dbReference>
<accession>G5B2W0</accession>
<gene>
    <name evidence="3" type="ORF">GW7_12478</name>
</gene>
<organism evidence="3 4">
    <name type="scientific">Heterocephalus glaber</name>
    <name type="common">Naked mole rat</name>
    <dbReference type="NCBI Taxonomy" id="10181"/>
    <lineage>
        <taxon>Eukaryota</taxon>
        <taxon>Metazoa</taxon>
        <taxon>Chordata</taxon>
        <taxon>Craniata</taxon>
        <taxon>Vertebrata</taxon>
        <taxon>Euteleostomi</taxon>
        <taxon>Mammalia</taxon>
        <taxon>Eutheria</taxon>
        <taxon>Euarchontoglires</taxon>
        <taxon>Glires</taxon>
        <taxon>Rodentia</taxon>
        <taxon>Hystricomorpha</taxon>
        <taxon>Bathyergidae</taxon>
        <taxon>Heterocephalus</taxon>
    </lineage>
</organism>
<keyword evidence="2" id="KW-0472">Membrane</keyword>
<proteinExistence type="predicted"/>
<sequence>MSREHVLEDMYIYNWIIGALAALVMILIPVIIALCIRHRRARVEDPEPGWNPSEEAEPAESASYRESDDELLEVLTY</sequence>
<feature type="region of interest" description="Disordered" evidence="1">
    <location>
        <begin position="44"/>
        <end position="69"/>
    </location>
</feature>
<evidence type="ECO:0000313" key="4">
    <source>
        <dbReference type="Proteomes" id="UP000006813"/>
    </source>
</evidence>
<evidence type="ECO:0000313" key="3">
    <source>
        <dbReference type="EMBL" id="EHB03621.1"/>
    </source>
</evidence>
<dbReference type="AlphaFoldDB" id="G5B2W0"/>
<protein>
    <submittedName>
        <fullName evidence="3">Uncharacterized protein</fullName>
    </submittedName>
</protein>
<keyword evidence="2" id="KW-1133">Transmembrane helix</keyword>
<feature type="transmembrane region" description="Helical" evidence="2">
    <location>
        <begin position="12"/>
        <end position="36"/>
    </location>
</feature>
<dbReference type="EMBL" id="JH168154">
    <property type="protein sequence ID" value="EHB03621.1"/>
    <property type="molecule type" value="Genomic_DNA"/>
</dbReference>
<evidence type="ECO:0000256" key="1">
    <source>
        <dbReference type="SAM" id="MobiDB-lite"/>
    </source>
</evidence>